<evidence type="ECO:0000259" key="3">
    <source>
        <dbReference type="Pfam" id="PF05368"/>
    </source>
</evidence>
<dbReference type="Gene3D" id="3.40.50.720">
    <property type="entry name" value="NAD(P)-binding Rossmann-like Domain"/>
    <property type="match status" value="1"/>
</dbReference>
<comment type="similarity">
    <text evidence="1">Belongs to the NmrA-type oxidoreductase family.</text>
</comment>
<dbReference type="PANTHER" id="PTHR42748">
    <property type="entry name" value="NITROGEN METABOLITE REPRESSION PROTEIN NMRA FAMILY MEMBER"/>
    <property type="match status" value="1"/>
</dbReference>
<keyword evidence="2" id="KW-0521">NADP</keyword>
<evidence type="ECO:0000256" key="1">
    <source>
        <dbReference type="ARBA" id="ARBA00006328"/>
    </source>
</evidence>
<organism evidence="4 5">
    <name type="scientific">Zopfia rhizophila CBS 207.26</name>
    <dbReference type="NCBI Taxonomy" id="1314779"/>
    <lineage>
        <taxon>Eukaryota</taxon>
        <taxon>Fungi</taxon>
        <taxon>Dikarya</taxon>
        <taxon>Ascomycota</taxon>
        <taxon>Pezizomycotina</taxon>
        <taxon>Dothideomycetes</taxon>
        <taxon>Dothideomycetes incertae sedis</taxon>
        <taxon>Zopfiaceae</taxon>
        <taxon>Zopfia</taxon>
    </lineage>
</organism>
<dbReference type="PANTHER" id="PTHR42748:SF28">
    <property type="entry name" value="NMRA-LIKE DOMAIN-CONTAINING PROTEIN"/>
    <property type="match status" value="1"/>
</dbReference>
<feature type="domain" description="NmrA-like" evidence="3">
    <location>
        <begin position="101"/>
        <end position="255"/>
    </location>
</feature>
<evidence type="ECO:0000313" key="5">
    <source>
        <dbReference type="Proteomes" id="UP000800200"/>
    </source>
</evidence>
<evidence type="ECO:0000256" key="2">
    <source>
        <dbReference type="ARBA" id="ARBA00022857"/>
    </source>
</evidence>
<dbReference type="InterPro" id="IPR008030">
    <property type="entry name" value="NmrA-like"/>
</dbReference>
<keyword evidence="5" id="KW-1185">Reference proteome</keyword>
<dbReference type="EMBL" id="ML994640">
    <property type="protein sequence ID" value="KAF2183958.1"/>
    <property type="molecule type" value="Genomic_DNA"/>
</dbReference>
<dbReference type="InterPro" id="IPR051164">
    <property type="entry name" value="NmrA-like_oxidored"/>
</dbReference>
<name>A0A6A6E0G2_9PEZI</name>
<dbReference type="AlphaFoldDB" id="A0A6A6E0G2"/>
<evidence type="ECO:0000313" key="4">
    <source>
        <dbReference type="EMBL" id="KAF2183958.1"/>
    </source>
</evidence>
<reference evidence="4" key="1">
    <citation type="journal article" date="2020" name="Stud. Mycol.">
        <title>101 Dothideomycetes genomes: a test case for predicting lifestyles and emergence of pathogens.</title>
        <authorList>
            <person name="Haridas S."/>
            <person name="Albert R."/>
            <person name="Binder M."/>
            <person name="Bloem J."/>
            <person name="Labutti K."/>
            <person name="Salamov A."/>
            <person name="Andreopoulos B."/>
            <person name="Baker S."/>
            <person name="Barry K."/>
            <person name="Bills G."/>
            <person name="Bluhm B."/>
            <person name="Cannon C."/>
            <person name="Castanera R."/>
            <person name="Culley D."/>
            <person name="Daum C."/>
            <person name="Ezra D."/>
            <person name="Gonzalez J."/>
            <person name="Henrissat B."/>
            <person name="Kuo A."/>
            <person name="Liang C."/>
            <person name="Lipzen A."/>
            <person name="Lutzoni F."/>
            <person name="Magnuson J."/>
            <person name="Mondo S."/>
            <person name="Nolan M."/>
            <person name="Ohm R."/>
            <person name="Pangilinan J."/>
            <person name="Park H.-J."/>
            <person name="Ramirez L."/>
            <person name="Alfaro M."/>
            <person name="Sun H."/>
            <person name="Tritt A."/>
            <person name="Yoshinaga Y."/>
            <person name="Zwiers L.-H."/>
            <person name="Turgeon B."/>
            <person name="Goodwin S."/>
            <person name="Spatafora J."/>
            <person name="Crous P."/>
            <person name="Grigoriev I."/>
        </authorList>
    </citation>
    <scope>NUCLEOTIDE SEQUENCE</scope>
    <source>
        <strain evidence="4">CBS 207.26</strain>
    </source>
</reference>
<proteinExistence type="inferred from homology"/>
<dbReference type="OrthoDB" id="300709at2759"/>
<dbReference type="Gene3D" id="3.90.25.10">
    <property type="entry name" value="UDP-galactose 4-epimerase, domain 1"/>
    <property type="match status" value="1"/>
</dbReference>
<dbReference type="InterPro" id="IPR036291">
    <property type="entry name" value="NAD(P)-bd_dom_sf"/>
</dbReference>
<gene>
    <name evidence="4" type="ORF">K469DRAFT_739689</name>
</gene>
<sequence>MMKTIAITGGTGAQGGGVANIMLKTPGWKVRAITRNTNSDKARNLASQGAEVVQANFNDENSLFKAFEGANAIFAVTNFWEHLFTGKTQEQSGAIEEDKRAEKATKGKVRVPHLDYKAKVDDRIKSELPDLAKKATYLFFGYYPSNMAFLPALKPFEYPGAFGKYIQLLPTPSTAKIPVSGDMTVTPGIWVRQILANPSKSLGKYADVAPEILTFGEMMEMWSEVTGRQGIFVECSQEDFEKIWGPAGNEMAMQFKFGELLDDWHEGYDFVGMEELEIKAEEVPGFRKAIEGLKGLL</sequence>
<dbReference type="Pfam" id="PF05368">
    <property type="entry name" value="NmrA"/>
    <property type="match status" value="2"/>
</dbReference>
<dbReference type="SUPFAM" id="SSF51735">
    <property type="entry name" value="NAD(P)-binding Rossmann-fold domains"/>
    <property type="match status" value="1"/>
</dbReference>
<feature type="domain" description="NmrA-like" evidence="3">
    <location>
        <begin position="2"/>
        <end position="80"/>
    </location>
</feature>
<dbReference type="GO" id="GO:0005634">
    <property type="term" value="C:nucleus"/>
    <property type="evidence" value="ECO:0007669"/>
    <property type="project" value="TreeGrafter"/>
</dbReference>
<accession>A0A6A6E0G2</accession>
<dbReference type="Proteomes" id="UP000800200">
    <property type="component" value="Unassembled WGS sequence"/>
</dbReference>
<protein>
    <submittedName>
        <fullName evidence="4">NAD(P)-binding protein</fullName>
    </submittedName>
</protein>